<sequence length="457" mass="52170">MHPLWLIFLLVCPSEATANALNFTSVYEWKEFNFTLPKNSVKSLDPSTVEDWYLAVSCEKVFIALHYQSKVFYCSLAWLPTDGTSTSPQLYPYSSCELQERNNCQKIQSARGLAVDSVDRLWVLDNGDVNCTAKLWIFNLRNDSVDFIHEFPQDVVQNHSTRYLHDLVLDETENGSFAYISDRDTHFLVFDLTRNKSWRVQTNNIIVGALALSPLKDRTHLYVSQSLSKELFSISVSNLRAEVKNVSPLPVGNKSSHSNRMTMDQTGLLYFNLGKNQSVSVWNSSESFHEKQVYQSKSINEKKPITFSLDDNGYFWVMAVYTDEPKLRIHKAAVGEKSPRKCESESPRHSSSISNENTTPNPLSTEGAEPKGTKKNTCSDKLGLNIVLSCWNVFCLSSIASQILWFRKMKRMQDRIAETKKEPAETSINDDEGDHIYEEIGPRTTSTRRRRRAESRV</sequence>
<evidence type="ECO:0000256" key="5">
    <source>
        <dbReference type="SAM" id="Phobius"/>
    </source>
</evidence>
<dbReference type="InterPro" id="IPR017996">
    <property type="entry name" value="MRJP/yellow-related"/>
</dbReference>
<feature type="compositionally biased region" description="Basic and acidic residues" evidence="4">
    <location>
        <begin position="334"/>
        <end position="348"/>
    </location>
</feature>
<keyword evidence="5" id="KW-0472">Membrane</keyword>
<feature type="signal peptide" evidence="6">
    <location>
        <begin position="1"/>
        <end position="18"/>
    </location>
</feature>
<name>A0A8S1CBX2_9INSE</name>
<dbReference type="Pfam" id="PF03022">
    <property type="entry name" value="MRJP"/>
    <property type="match status" value="2"/>
</dbReference>
<feature type="chain" id="PRO_5035846980" description="Bee-milk protein" evidence="6">
    <location>
        <begin position="19"/>
        <end position="457"/>
    </location>
</feature>
<evidence type="ECO:0000313" key="8">
    <source>
        <dbReference type="Proteomes" id="UP000494165"/>
    </source>
</evidence>
<feature type="compositionally biased region" description="Basic residues" evidence="4">
    <location>
        <begin position="446"/>
        <end position="457"/>
    </location>
</feature>
<keyword evidence="3" id="KW-0964">Secreted</keyword>
<dbReference type="OrthoDB" id="9977471at2759"/>
<evidence type="ECO:0000256" key="4">
    <source>
        <dbReference type="SAM" id="MobiDB-lite"/>
    </source>
</evidence>
<feature type="transmembrane region" description="Helical" evidence="5">
    <location>
        <begin position="382"/>
        <end position="406"/>
    </location>
</feature>
<dbReference type="PANTHER" id="PTHR10009">
    <property type="entry name" value="PROTEIN YELLOW-RELATED"/>
    <property type="match status" value="1"/>
</dbReference>
<proteinExistence type="inferred from homology"/>
<comment type="similarity">
    <text evidence="2">Belongs to the major royal jelly protein family.</text>
</comment>
<comment type="subcellular location">
    <subcellularLocation>
        <location evidence="1">Secreted</location>
    </subcellularLocation>
</comment>
<evidence type="ECO:0000256" key="2">
    <source>
        <dbReference type="ARBA" id="ARBA00009127"/>
    </source>
</evidence>
<evidence type="ECO:0000313" key="7">
    <source>
        <dbReference type="EMBL" id="CAB3366816.1"/>
    </source>
</evidence>
<dbReference type="GO" id="GO:0005576">
    <property type="term" value="C:extracellular region"/>
    <property type="evidence" value="ECO:0007669"/>
    <property type="project" value="UniProtKB-SubCell"/>
</dbReference>
<dbReference type="SUPFAM" id="SSF63829">
    <property type="entry name" value="Calcium-dependent phosphotriesterase"/>
    <property type="match status" value="1"/>
</dbReference>
<evidence type="ECO:0000256" key="6">
    <source>
        <dbReference type="SAM" id="SignalP"/>
    </source>
</evidence>
<evidence type="ECO:0000256" key="1">
    <source>
        <dbReference type="ARBA" id="ARBA00004613"/>
    </source>
</evidence>
<keyword evidence="8" id="KW-1185">Reference proteome</keyword>
<dbReference type="EMBL" id="CADEPI010000027">
    <property type="protein sequence ID" value="CAB3366816.1"/>
    <property type="molecule type" value="Genomic_DNA"/>
</dbReference>
<comment type="caution">
    <text evidence="7">The sequence shown here is derived from an EMBL/GenBank/DDBJ whole genome shotgun (WGS) entry which is preliminary data.</text>
</comment>
<dbReference type="Gene3D" id="2.120.10.30">
    <property type="entry name" value="TolB, C-terminal domain"/>
    <property type="match status" value="1"/>
</dbReference>
<keyword evidence="5" id="KW-0812">Transmembrane</keyword>
<dbReference type="InterPro" id="IPR011042">
    <property type="entry name" value="6-blade_b-propeller_TolB-like"/>
</dbReference>
<evidence type="ECO:0000256" key="3">
    <source>
        <dbReference type="ARBA" id="ARBA00022525"/>
    </source>
</evidence>
<gene>
    <name evidence="7" type="ORF">CLODIP_2_CD13350</name>
</gene>
<organism evidence="7 8">
    <name type="scientific">Cloeon dipterum</name>
    <dbReference type="NCBI Taxonomy" id="197152"/>
    <lineage>
        <taxon>Eukaryota</taxon>
        <taxon>Metazoa</taxon>
        <taxon>Ecdysozoa</taxon>
        <taxon>Arthropoda</taxon>
        <taxon>Hexapoda</taxon>
        <taxon>Insecta</taxon>
        <taxon>Pterygota</taxon>
        <taxon>Palaeoptera</taxon>
        <taxon>Ephemeroptera</taxon>
        <taxon>Pisciforma</taxon>
        <taxon>Baetidae</taxon>
        <taxon>Cloeon</taxon>
    </lineage>
</organism>
<evidence type="ECO:0008006" key="9">
    <source>
        <dbReference type="Google" id="ProtNLM"/>
    </source>
</evidence>
<feature type="region of interest" description="Disordered" evidence="4">
    <location>
        <begin position="417"/>
        <end position="457"/>
    </location>
</feature>
<reference evidence="7 8" key="1">
    <citation type="submission" date="2020-04" db="EMBL/GenBank/DDBJ databases">
        <authorList>
            <person name="Alioto T."/>
            <person name="Alioto T."/>
            <person name="Gomez Garrido J."/>
        </authorList>
    </citation>
    <scope>NUCLEOTIDE SEQUENCE [LARGE SCALE GENOMIC DNA]</scope>
</reference>
<keyword evidence="5" id="KW-1133">Transmembrane helix</keyword>
<feature type="region of interest" description="Disordered" evidence="4">
    <location>
        <begin position="334"/>
        <end position="375"/>
    </location>
</feature>
<dbReference type="AlphaFoldDB" id="A0A8S1CBX2"/>
<dbReference type="PANTHER" id="PTHR10009:SF18">
    <property type="entry name" value="PROTEIN YELLOW-LIKE PROTEIN"/>
    <property type="match status" value="1"/>
</dbReference>
<protein>
    <recommendedName>
        <fullName evidence="9">Bee-milk protein</fullName>
    </recommendedName>
</protein>
<dbReference type="Proteomes" id="UP000494165">
    <property type="component" value="Unassembled WGS sequence"/>
</dbReference>
<accession>A0A8S1CBX2</accession>
<keyword evidence="6" id="KW-0732">Signal</keyword>